<proteinExistence type="predicted"/>
<feature type="compositionally biased region" description="Basic residues" evidence="1">
    <location>
        <begin position="38"/>
        <end position="47"/>
    </location>
</feature>
<feature type="region of interest" description="Disordered" evidence="1">
    <location>
        <begin position="30"/>
        <end position="53"/>
    </location>
</feature>
<dbReference type="Proteomes" id="UP000503447">
    <property type="component" value="Chromosome"/>
</dbReference>
<evidence type="ECO:0000313" key="3">
    <source>
        <dbReference type="Proteomes" id="UP000503447"/>
    </source>
</evidence>
<dbReference type="KEGG" id="ftj:FTUN_1984"/>
<organism evidence="2 3">
    <name type="scientific">Frigoriglobus tundricola</name>
    <dbReference type="NCBI Taxonomy" id="2774151"/>
    <lineage>
        <taxon>Bacteria</taxon>
        <taxon>Pseudomonadati</taxon>
        <taxon>Planctomycetota</taxon>
        <taxon>Planctomycetia</taxon>
        <taxon>Gemmatales</taxon>
        <taxon>Gemmataceae</taxon>
        <taxon>Frigoriglobus</taxon>
    </lineage>
</organism>
<accession>A0A6M5YLK8</accession>
<evidence type="ECO:0000256" key="1">
    <source>
        <dbReference type="SAM" id="MobiDB-lite"/>
    </source>
</evidence>
<gene>
    <name evidence="2" type="ORF">FTUN_1984</name>
</gene>
<dbReference type="EMBL" id="CP053452">
    <property type="protein sequence ID" value="QJW94464.1"/>
    <property type="molecule type" value="Genomic_DNA"/>
</dbReference>
<protein>
    <submittedName>
        <fullName evidence="2">Uncharacterized protein</fullName>
    </submittedName>
</protein>
<sequence length="53" mass="5385">MTALLVFNVLLTACGGCLFGGAPARRRHHDAADGAARKGGRVARARPARAGLG</sequence>
<dbReference type="AlphaFoldDB" id="A0A6M5YLK8"/>
<keyword evidence="3" id="KW-1185">Reference proteome</keyword>
<reference evidence="3" key="1">
    <citation type="submission" date="2020-05" db="EMBL/GenBank/DDBJ databases">
        <title>Frigoriglobus tundricola gen. nov., sp. nov., a psychrotolerant cellulolytic planctomycete of the family Gemmataceae with two divergent copies of 16S rRNA gene.</title>
        <authorList>
            <person name="Kulichevskaya I.S."/>
            <person name="Ivanova A.A."/>
            <person name="Naumoff D.G."/>
            <person name="Beletsky A.V."/>
            <person name="Rijpstra W.I.C."/>
            <person name="Sinninghe Damste J.S."/>
            <person name="Mardanov A.V."/>
            <person name="Ravin N.V."/>
            <person name="Dedysh S.N."/>
        </authorList>
    </citation>
    <scope>NUCLEOTIDE SEQUENCE [LARGE SCALE GENOMIC DNA]</scope>
    <source>
        <strain evidence="3">PL17</strain>
    </source>
</reference>
<name>A0A6M5YLK8_9BACT</name>
<evidence type="ECO:0000313" key="2">
    <source>
        <dbReference type="EMBL" id="QJW94464.1"/>
    </source>
</evidence>